<dbReference type="Gene3D" id="3.10.150.10">
    <property type="entry name" value="DNA Polymerase III, subunit A, domain 2"/>
    <property type="match status" value="1"/>
</dbReference>
<proteinExistence type="inferred from homology"/>
<dbReference type="SUPFAM" id="SSF55979">
    <property type="entry name" value="DNA clamp"/>
    <property type="match status" value="3"/>
</dbReference>
<dbReference type="PANTHER" id="PTHR30478:SF0">
    <property type="entry name" value="BETA SLIDING CLAMP"/>
    <property type="match status" value="1"/>
</dbReference>
<accession>A0A5D4KJF3</accession>
<evidence type="ECO:0000256" key="7">
    <source>
        <dbReference type="ARBA" id="ARBA00022705"/>
    </source>
</evidence>
<dbReference type="GO" id="GO:0003677">
    <property type="term" value="F:DNA binding"/>
    <property type="evidence" value="ECO:0007669"/>
    <property type="project" value="UniProtKB-UniRule"/>
</dbReference>
<protein>
    <recommendedName>
        <fullName evidence="3 10">Beta sliding clamp</fullName>
    </recommendedName>
</protein>
<evidence type="ECO:0000256" key="1">
    <source>
        <dbReference type="ARBA" id="ARBA00004496"/>
    </source>
</evidence>
<comment type="function">
    <text evidence="10">Confers DNA tethering and processivity to DNA polymerases and other proteins. Acts as a clamp, forming a ring around DNA (a reaction catalyzed by the clamp-loading complex) which diffuses in an ATP-independent manner freely and bidirectionally along dsDNA. Initially characterized for its ability to contact the catalytic subunit of DNA polymerase III (Pol III), a complex, multichain enzyme responsible for most of the replicative synthesis in bacteria; Pol III exhibits 3'-5' exonuclease proofreading activity. The beta chain is required for initiation of replication as well as for processivity of DNA replication.</text>
</comment>
<comment type="subunit">
    <text evidence="10">Forms a ring-shaped head-to-tail homodimer around DNA.</text>
</comment>
<keyword evidence="7 10" id="KW-0235">DNA replication</keyword>
<dbReference type="PIRSF" id="PIRSF000804">
    <property type="entry name" value="DNA_pol_III_b"/>
    <property type="match status" value="1"/>
</dbReference>
<evidence type="ECO:0000256" key="5">
    <source>
        <dbReference type="ARBA" id="ARBA00022679"/>
    </source>
</evidence>
<keyword evidence="5 10" id="KW-0808">Transferase</keyword>
<feature type="domain" description="DNA polymerase III beta sliding clamp N-terminal" evidence="11">
    <location>
        <begin position="1"/>
        <end position="123"/>
    </location>
</feature>
<evidence type="ECO:0000313" key="14">
    <source>
        <dbReference type="EMBL" id="TYR77318.1"/>
    </source>
</evidence>
<dbReference type="RefSeq" id="WP_148944941.1">
    <property type="nucleotide sequence ID" value="NZ_JBNIKK010000011.1"/>
</dbReference>
<evidence type="ECO:0000259" key="11">
    <source>
        <dbReference type="Pfam" id="PF00712"/>
    </source>
</evidence>
<evidence type="ECO:0000256" key="10">
    <source>
        <dbReference type="PIRNR" id="PIRNR000804"/>
    </source>
</evidence>
<dbReference type="EMBL" id="VTEH01000001">
    <property type="protein sequence ID" value="TYR77318.1"/>
    <property type="molecule type" value="Genomic_DNA"/>
</dbReference>
<sequence length="375" mass="41529">MEFVIHSETLKKALNIVSRVVSGNPSVPVMSGFKLEGVKDRLIVTGGDSDISIIKTIDLKDSPQEKMVEQGSLVVPAKYFHELIKKMPVNSLITIRKYNKQIFIKCGDIETTLSGLNEEDYPAAADVPSGDGIKVKGSLLIEMIKETQFAAAKSETRAVLTGVNWVFGEGELTMIATNSQRLAMRKASLKTNLTGSFILPIKALTELVHVIDKHDFIRIFSTESMMTFQSEGLSLHSRLITGNYPDISRIIPEEAVTEVVVPRLRFLEGIERANLLASQWKHNNVTLALNMDEKIRLTSSTSEIGQINEKLDTVEVEGDRNFKISFDGKFLAEALKSIQDDLVTLSFGGSLRPIIIKPYNKKNTIHLVSPVRASS</sequence>
<dbReference type="InterPro" id="IPR001001">
    <property type="entry name" value="DNA_polIII_beta"/>
</dbReference>
<dbReference type="GO" id="GO:0005737">
    <property type="term" value="C:cytoplasm"/>
    <property type="evidence" value="ECO:0007669"/>
    <property type="project" value="UniProtKB-SubCell"/>
</dbReference>
<comment type="subcellular location">
    <subcellularLocation>
        <location evidence="1 10">Cytoplasm</location>
    </subcellularLocation>
</comment>
<dbReference type="InterPro" id="IPR022634">
    <property type="entry name" value="DNA_polIII_beta_N"/>
</dbReference>
<dbReference type="AlphaFoldDB" id="A0A5D4KJF3"/>
<dbReference type="SMART" id="SM00480">
    <property type="entry name" value="POL3Bc"/>
    <property type="match status" value="1"/>
</dbReference>
<comment type="similarity">
    <text evidence="2 10">Belongs to the beta sliding clamp family.</text>
</comment>
<evidence type="ECO:0000256" key="9">
    <source>
        <dbReference type="ARBA" id="ARBA00023125"/>
    </source>
</evidence>
<evidence type="ECO:0000256" key="8">
    <source>
        <dbReference type="ARBA" id="ARBA00022932"/>
    </source>
</evidence>
<evidence type="ECO:0000313" key="15">
    <source>
        <dbReference type="Proteomes" id="UP000323317"/>
    </source>
</evidence>
<keyword evidence="9" id="KW-0238">DNA-binding</keyword>
<organism evidence="14 15">
    <name type="scientific">Rossellomorea vietnamensis</name>
    <dbReference type="NCBI Taxonomy" id="218284"/>
    <lineage>
        <taxon>Bacteria</taxon>
        <taxon>Bacillati</taxon>
        <taxon>Bacillota</taxon>
        <taxon>Bacilli</taxon>
        <taxon>Bacillales</taxon>
        <taxon>Bacillaceae</taxon>
        <taxon>Rossellomorea</taxon>
    </lineage>
</organism>
<gene>
    <name evidence="14" type="primary">dnaN</name>
    <name evidence="14" type="ORF">FZC79_00395</name>
</gene>
<comment type="caution">
    <text evidence="14">The sequence shown here is derived from an EMBL/GenBank/DDBJ whole genome shotgun (WGS) entry which is preliminary data.</text>
</comment>
<keyword evidence="4 10" id="KW-0963">Cytoplasm</keyword>
<dbReference type="NCBIfam" id="TIGR00663">
    <property type="entry name" value="dnan"/>
    <property type="match status" value="1"/>
</dbReference>
<dbReference type="PANTHER" id="PTHR30478">
    <property type="entry name" value="DNA POLYMERASE III SUBUNIT BETA"/>
    <property type="match status" value="1"/>
</dbReference>
<evidence type="ECO:0000256" key="2">
    <source>
        <dbReference type="ARBA" id="ARBA00010752"/>
    </source>
</evidence>
<dbReference type="InterPro" id="IPR022635">
    <property type="entry name" value="DNA_polIII_beta_C"/>
</dbReference>
<keyword evidence="8 10" id="KW-0239">DNA-directed DNA polymerase</keyword>
<feature type="domain" description="DNA polymerase III beta sliding clamp central" evidence="12">
    <location>
        <begin position="135"/>
        <end position="246"/>
    </location>
</feature>
<dbReference type="GO" id="GO:0006271">
    <property type="term" value="P:DNA strand elongation involved in DNA replication"/>
    <property type="evidence" value="ECO:0007669"/>
    <property type="project" value="TreeGrafter"/>
</dbReference>
<feature type="domain" description="DNA polymerase III beta sliding clamp C-terminal" evidence="13">
    <location>
        <begin position="249"/>
        <end position="372"/>
    </location>
</feature>
<dbReference type="InterPro" id="IPR046938">
    <property type="entry name" value="DNA_clamp_sf"/>
</dbReference>
<keyword evidence="6 10" id="KW-0548">Nucleotidyltransferase</keyword>
<dbReference type="Pfam" id="PF02767">
    <property type="entry name" value="DNA_pol3_beta_2"/>
    <property type="match status" value="1"/>
</dbReference>
<dbReference type="InterPro" id="IPR022637">
    <property type="entry name" value="DNA_polIII_beta_cen"/>
</dbReference>
<dbReference type="Gene3D" id="3.70.10.10">
    <property type="match status" value="1"/>
</dbReference>
<dbReference type="Pfam" id="PF02768">
    <property type="entry name" value="DNA_pol3_beta_3"/>
    <property type="match status" value="1"/>
</dbReference>
<dbReference type="GO" id="GO:0009360">
    <property type="term" value="C:DNA polymerase III complex"/>
    <property type="evidence" value="ECO:0007669"/>
    <property type="project" value="InterPro"/>
</dbReference>
<dbReference type="GO" id="GO:0003887">
    <property type="term" value="F:DNA-directed DNA polymerase activity"/>
    <property type="evidence" value="ECO:0007669"/>
    <property type="project" value="UniProtKB-UniRule"/>
</dbReference>
<evidence type="ECO:0000259" key="13">
    <source>
        <dbReference type="Pfam" id="PF02768"/>
    </source>
</evidence>
<name>A0A5D4KJF3_9BACI</name>
<dbReference type="Pfam" id="PF00712">
    <property type="entry name" value="DNA_pol3_beta"/>
    <property type="match status" value="1"/>
</dbReference>
<evidence type="ECO:0000256" key="3">
    <source>
        <dbReference type="ARBA" id="ARBA00021035"/>
    </source>
</evidence>
<dbReference type="CDD" id="cd00140">
    <property type="entry name" value="beta_clamp"/>
    <property type="match status" value="1"/>
</dbReference>
<reference evidence="14 15" key="1">
    <citation type="submission" date="2019-08" db="EMBL/GenBank/DDBJ databases">
        <title>Bacillus genomes from the desert of Cuatro Cienegas, Coahuila.</title>
        <authorList>
            <person name="Olmedo-Alvarez G."/>
        </authorList>
    </citation>
    <scope>NUCLEOTIDE SEQUENCE [LARGE SCALE GENOMIC DNA]</scope>
    <source>
        <strain evidence="14 15">CH40_1T</strain>
    </source>
</reference>
<evidence type="ECO:0000256" key="6">
    <source>
        <dbReference type="ARBA" id="ARBA00022695"/>
    </source>
</evidence>
<evidence type="ECO:0000256" key="4">
    <source>
        <dbReference type="ARBA" id="ARBA00022490"/>
    </source>
</evidence>
<dbReference type="Proteomes" id="UP000323317">
    <property type="component" value="Unassembled WGS sequence"/>
</dbReference>
<evidence type="ECO:0000259" key="12">
    <source>
        <dbReference type="Pfam" id="PF02767"/>
    </source>
</evidence>
<dbReference type="GO" id="GO:0008408">
    <property type="term" value="F:3'-5' exonuclease activity"/>
    <property type="evidence" value="ECO:0007669"/>
    <property type="project" value="InterPro"/>
</dbReference>